<evidence type="ECO:0000256" key="1">
    <source>
        <dbReference type="SAM" id="MobiDB-lite"/>
    </source>
</evidence>
<organism evidence="2 3">
    <name type="scientific">Mycena venus</name>
    <dbReference type="NCBI Taxonomy" id="2733690"/>
    <lineage>
        <taxon>Eukaryota</taxon>
        <taxon>Fungi</taxon>
        <taxon>Dikarya</taxon>
        <taxon>Basidiomycota</taxon>
        <taxon>Agaricomycotina</taxon>
        <taxon>Agaricomycetes</taxon>
        <taxon>Agaricomycetidae</taxon>
        <taxon>Agaricales</taxon>
        <taxon>Marasmiineae</taxon>
        <taxon>Mycenaceae</taxon>
        <taxon>Mycena</taxon>
    </lineage>
</organism>
<reference evidence="2" key="1">
    <citation type="submission" date="2020-05" db="EMBL/GenBank/DDBJ databases">
        <title>Mycena genomes resolve the evolution of fungal bioluminescence.</title>
        <authorList>
            <person name="Tsai I.J."/>
        </authorList>
    </citation>
    <scope>NUCLEOTIDE SEQUENCE</scope>
    <source>
        <strain evidence="2">CCC161011</strain>
    </source>
</reference>
<accession>A0A8H7D2C4</accession>
<proteinExistence type="predicted"/>
<dbReference type="Proteomes" id="UP000620124">
    <property type="component" value="Unassembled WGS sequence"/>
</dbReference>
<protein>
    <submittedName>
        <fullName evidence="2">WD40 containing domain protein</fullName>
    </submittedName>
</protein>
<sequence>MGLPPAHLLYQPSLPLIYLCKPILPAGPLWLPQGVPVTPPTSVKFKMINILFSPFSQVFPDAREFEIHGSQFVNVHGNMVHQMAPSPTVFEPQQGLQTPQMILPNTPSPPATVHSESGNYSSQLLGQGRGFPLYVPGPQRNLAAEYRRRGVAIGDVGRVTPEGSFDFFFNIYLPANHPINANAPADFVPLSPYDPVDVAHHDFDPGNYVSGPSVHEINGDDPDSEQVERINV</sequence>
<gene>
    <name evidence="2" type="ORF">MVEN_00948100</name>
</gene>
<keyword evidence="3" id="KW-1185">Reference proteome</keyword>
<name>A0A8H7D2C4_9AGAR</name>
<evidence type="ECO:0000313" key="3">
    <source>
        <dbReference type="Proteomes" id="UP000620124"/>
    </source>
</evidence>
<comment type="caution">
    <text evidence="2">The sequence shown here is derived from an EMBL/GenBank/DDBJ whole genome shotgun (WGS) entry which is preliminary data.</text>
</comment>
<dbReference type="OrthoDB" id="3222453at2759"/>
<evidence type="ECO:0000313" key="2">
    <source>
        <dbReference type="EMBL" id="KAF7356173.1"/>
    </source>
</evidence>
<dbReference type="EMBL" id="JACAZI010000007">
    <property type="protein sequence ID" value="KAF7356173.1"/>
    <property type="molecule type" value="Genomic_DNA"/>
</dbReference>
<feature type="region of interest" description="Disordered" evidence="1">
    <location>
        <begin position="210"/>
        <end position="232"/>
    </location>
</feature>
<dbReference type="AlphaFoldDB" id="A0A8H7D2C4"/>